<evidence type="ECO:0000256" key="5">
    <source>
        <dbReference type="ARBA" id="ARBA00023004"/>
    </source>
</evidence>
<dbReference type="STRING" id="7574.A0A1S3IYZ9"/>
<name>A0A1S3IYZ9_LINAN</name>
<organism evidence="11 12">
    <name type="scientific">Lingula anatina</name>
    <name type="common">Brachiopod</name>
    <name type="synonym">Lingula unguis</name>
    <dbReference type="NCBI Taxonomy" id="7574"/>
    <lineage>
        <taxon>Eukaryota</taxon>
        <taxon>Metazoa</taxon>
        <taxon>Spiralia</taxon>
        <taxon>Lophotrochozoa</taxon>
        <taxon>Brachiopoda</taxon>
        <taxon>Linguliformea</taxon>
        <taxon>Lingulata</taxon>
        <taxon>Lingulida</taxon>
        <taxon>Linguloidea</taxon>
        <taxon>Lingulidae</taxon>
        <taxon>Lingula</taxon>
    </lineage>
</organism>
<dbReference type="GO" id="GO:0140683">
    <property type="term" value="F:histone H3K9me/H3K9me2 demethylase activity"/>
    <property type="evidence" value="ECO:0007669"/>
    <property type="project" value="UniProtKB-EC"/>
</dbReference>
<evidence type="ECO:0000259" key="10">
    <source>
        <dbReference type="PROSITE" id="PS51184"/>
    </source>
</evidence>
<dbReference type="PROSITE" id="PS51184">
    <property type="entry name" value="JMJC"/>
    <property type="match status" value="1"/>
</dbReference>
<keyword evidence="11" id="KW-1185">Reference proteome</keyword>
<accession>A0A1S3IYZ9</accession>
<evidence type="ECO:0000256" key="7">
    <source>
        <dbReference type="ARBA" id="ARBA00038951"/>
    </source>
</evidence>
<feature type="region of interest" description="Disordered" evidence="9">
    <location>
        <begin position="216"/>
        <end position="260"/>
    </location>
</feature>
<keyword evidence="5" id="KW-0408">Iron</keyword>
<comment type="subcellular location">
    <subcellularLocation>
        <location evidence="2">Nucleus</location>
    </subcellularLocation>
</comment>
<dbReference type="SUPFAM" id="SSF51197">
    <property type="entry name" value="Clavaminate synthase-like"/>
    <property type="match status" value="1"/>
</dbReference>
<dbReference type="GO" id="GO:0003712">
    <property type="term" value="F:transcription coregulator activity"/>
    <property type="evidence" value="ECO:0007669"/>
    <property type="project" value="TreeGrafter"/>
</dbReference>
<dbReference type="EC" id="1.14.11.65" evidence="7"/>
<dbReference type="InterPro" id="IPR003347">
    <property type="entry name" value="JmjC_dom"/>
</dbReference>
<dbReference type="OrthoDB" id="1667110at2759"/>
<evidence type="ECO:0000256" key="9">
    <source>
        <dbReference type="SAM" id="MobiDB-lite"/>
    </source>
</evidence>
<evidence type="ECO:0000256" key="8">
    <source>
        <dbReference type="ARBA" id="ARBA00047648"/>
    </source>
</evidence>
<dbReference type="PANTHER" id="PTHR12549">
    <property type="entry name" value="JMJC DOMAIN-CONTAINING HISTONE DEMETHYLATION PROTEIN"/>
    <property type="match status" value="1"/>
</dbReference>
<dbReference type="Pfam" id="PF02373">
    <property type="entry name" value="JmjC"/>
    <property type="match status" value="1"/>
</dbReference>
<dbReference type="KEGG" id="lak:106168307"/>
<feature type="domain" description="JmjC" evidence="10">
    <location>
        <begin position="585"/>
        <end position="789"/>
    </location>
</feature>
<feature type="compositionally biased region" description="Basic and acidic residues" evidence="9">
    <location>
        <begin position="291"/>
        <end position="301"/>
    </location>
</feature>
<feature type="compositionally biased region" description="Polar residues" evidence="9">
    <location>
        <begin position="247"/>
        <end position="257"/>
    </location>
</feature>
<protein>
    <recommendedName>
        <fullName evidence="7">[histone H3]-dimethyl-L-lysine(9) demethylase</fullName>
        <ecNumber evidence="7">1.14.11.65</ecNumber>
    </recommendedName>
</protein>
<reference evidence="12" key="1">
    <citation type="submission" date="2025-08" db="UniProtKB">
        <authorList>
            <consortium name="RefSeq"/>
        </authorList>
    </citation>
    <scope>IDENTIFICATION</scope>
    <source>
        <tissue evidence="12">Gonads</tissue>
    </source>
</reference>
<keyword evidence="4" id="KW-0560">Oxidoreductase</keyword>
<dbReference type="PANTHER" id="PTHR12549:SF38">
    <property type="entry name" value="JMJC DOMAIN-CONTAINING HISTONE DEMETHYLASE 2, ISOFORM A"/>
    <property type="match status" value="1"/>
</dbReference>
<evidence type="ECO:0000313" key="12">
    <source>
        <dbReference type="RefSeq" id="XP_013402774.1"/>
    </source>
</evidence>
<evidence type="ECO:0000256" key="3">
    <source>
        <dbReference type="ARBA" id="ARBA00022723"/>
    </source>
</evidence>
<dbReference type="GO" id="GO:0006357">
    <property type="term" value="P:regulation of transcription by RNA polymerase II"/>
    <property type="evidence" value="ECO:0007669"/>
    <property type="project" value="TreeGrafter"/>
</dbReference>
<dbReference type="Gene3D" id="2.60.120.650">
    <property type="entry name" value="Cupin"/>
    <property type="match status" value="1"/>
</dbReference>
<dbReference type="SMART" id="SM00558">
    <property type="entry name" value="JmjC"/>
    <property type="match status" value="1"/>
</dbReference>
<dbReference type="GeneID" id="106168307"/>
<keyword evidence="3" id="KW-0479">Metal-binding</keyword>
<evidence type="ECO:0000256" key="6">
    <source>
        <dbReference type="ARBA" id="ARBA00023242"/>
    </source>
</evidence>
<dbReference type="InterPro" id="IPR045109">
    <property type="entry name" value="LSDs-like"/>
</dbReference>
<dbReference type="FunCoup" id="A0A1S3IYZ9">
    <property type="interactions" value="1722"/>
</dbReference>
<evidence type="ECO:0000256" key="1">
    <source>
        <dbReference type="ARBA" id="ARBA00001954"/>
    </source>
</evidence>
<evidence type="ECO:0000256" key="2">
    <source>
        <dbReference type="ARBA" id="ARBA00004123"/>
    </source>
</evidence>
<evidence type="ECO:0000313" key="11">
    <source>
        <dbReference type="Proteomes" id="UP000085678"/>
    </source>
</evidence>
<proteinExistence type="predicted"/>
<evidence type="ECO:0000256" key="4">
    <source>
        <dbReference type="ARBA" id="ARBA00023002"/>
    </source>
</evidence>
<keyword evidence="6" id="KW-0539">Nucleus</keyword>
<dbReference type="GO" id="GO:0031490">
    <property type="term" value="F:chromatin DNA binding"/>
    <property type="evidence" value="ECO:0007669"/>
    <property type="project" value="TreeGrafter"/>
</dbReference>
<comment type="cofactor">
    <cofactor evidence="1">
        <name>Fe(2+)</name>
        <dbReference type="ChEBI" id="CHEBI:29033"/>
    </cofactor>
</comment>
<dbReference type="AlphaFoldDB" id="A0A1S3IYZ9"/>
<dbReference type="Proteomes" id="UP000085678">
    <property type="component" value="Unplaced"/>
</dbReference>
<dbReference type="GO" id="GO:0046872">
    <property type="term" value="F:metal ion binding"/>
    <property type="evidence" value="ECO:0007669"/>
    <property type="project" value="UniProtKB-KW"/>
</dbReference>
<dbReference type="FunFam" id="2.60.120.650:FF:000004">
    <property type="entry name" value="Putative lysine-specific demethylase 3B"/>
    <property type="match status" value="1"/>
</dbReference>
<dbReference type="InParanoid" id="A0A1S3IYZ9"/>
<sequence>MIAGFSHPSDAEVDDIAPWMPQTPVIHPRLDVETALYIITRVGDKFCELVMQEQAAMSWAGEHQDKIAWKRQVQGVREMCDVCDTTLFNMHWVCQKCGFVVCLDCYKVKKDNAVSEYDMEEESKEGDEHNWLTCSSNRQPHDPDKLMLTQIIPGDALWEVGRLIHEVRPKWSIPVYCPCGAGDDLVLPPKNGVSQQLLHAVNNCISPEGKKLVNGFGHNGGHNHHGKKLSSSYPDGLLNSKDALSNGPLSQSMNSVGSKGMAGGNIDPLSLLADVASMDSEKNKGQNKQESLNKIREKKNASDFPSYQETKAYTLNAPAINSAQIGKNLPANLEAGLVCGPECTGDHKGHHNADNCSTLKMLLTKRAKMNNSSVVGDGKMYTSTLSEIIQSVVEKNLPREDAKLMDGTTPSPLKLMHYIPKNGSAPMSGREAPIPVHNLTETSLLYPDVPHTWLCDGRLLRLHDPRHANNLQLFQDQWRLGLPVMVSGLEKLLNMDLWKPETFAKEFGHLENDLVNCLTGVVIVGQKMKAFWEGFEVCRERLLDDDDEPMVMKLKDWPPGEDFSDLLPTRFQDLMQALPVPEYTHRTGRLNLASRLPDFFVRPDLGPKMYNAYGLAHKTETGTTNLHLDVSDAVNVMMYVGIPVDDKEEYERAAIRAINEAGADLLTKRRVVEMKEKPGALWHIYDAQDADKIRDFLNKVAKETGEAIEPDHDPIHDQSWYLNKELRERLLKEYGVQGHCIVQCLGDAIFIPGGAPHQVQNLHSCIKVAEDFVSPEHLNHCFKLTQEFRHLSDTHSNHEDKLQVKNIIFHAVKDAVAVLHENDPKDYLGKR</sequence>
<dbReference type="RefSeq" id="XP_013402774.1">
    <property type="nucleotide sequence ID" value="XM_013547320.1"/>
</dbReference>
<dbReference type="GO" id="GO:0000785">
    <property type="term" value="C:chromatin"/>
    <property type="evidence" value="ECO:0007669"/>
    <property type="project" value="TreeGrafter"/>
</dbReference>
<dbReference type="GO" id="GO:0000118">
    <property type="term" value="C:histone deacetylase complex"/>
    <property type="evidence" value="ECO:0007669"/>
    <property type="project" value="TreeGrafter"/>
</dbReference>
<gene>
    <name evidence="12" type="primary">LOC106168307</name>
</gene>
<feature type="region of interest" description="Disordered" evidence="9">
    <location>
        <begin position="279"/>
        <end position="303"/>
    </location>
</feature>
<comment type="catalytic activity">
    <reaction evidence="8">
        <text>N(6),N(6)-dimethyl-L-lysyl(9)-[histone H3] + 2 2-oxoglutarate + 2 O2 = L-lysyl(9)-[histone H3] + 2 formaldehyde + 2 succinate + 2 CO2</text>
        <dbReference type="Rhea" id="RHEA:60188"/>
        <dbReference type="Rhea" id="RHEA-COMP:15541"/>
        <dbReference type="Rhea" id="RHEA-COMP:15546"/>
        <dbReference type="ChEBI" id="CHEBI:15379"/>
        <dbReference type="ChEBI" id="CHEBI:16526"/>
        <dbReference type="ChEBI" id="CHEBI:16810"/>
        <dbReference type="ChEBI" id="CHEBI:16842"/>
        <dbReference type="ChEBI" id="CHEBI:29969"/>
        <dbReference type="ChEBI" id="CHEBI:30031"/>
        <dbReference type="ChEBI" id="CHEBI:61976"/>
        <dbReference type="EC" id="1.14.11.65"/>
    </reaction>
</comment>